<dbReference type="InterPro" id="IPR051906">
    <property type="entry name" value="TolC-like"/>
</dbReference>
<dbReference type="PANTHER" id="PTHR30026:SF5">
    <property type="entry name" value="ABC-TYPE EFFLUX SYSTEM SECRETIN COMPONENT"/>
    <property type="match status" value="1"/>
</dbReference>
<protein>
    <submittedName>
        <fullName evidence="9">Type I secretion outer membrane protein, TolC family</fullName>
    </submittedName>
</protein>
<evidence type="ECO:0000256" key="1">
    <source>
        <dbReference type="ARBA" id="ARBA00004442"/>
    </source>
</evidence>
<keyword evidence="5" id="KW-0812">Transmembrane</keyword>
<dbReference type="PROSITE" id="PS51257">
    <property type="entry name" value="PROKAR_LIPOPROTEIN"/>
    <property type="match status" value="1"/>
</dbReference>
<dbReference type="SUPFAM" id="SSF56954">
    <property type="entry name" value="Outer membrane efflux proteins (OEP)"/>
    <property type="match status" value="1"/>
</dbReference>
<dbReference type="InterPro" id="IPR003423">
    <property type="entry name" value="OMP_efflux"/>
</dbReference>
<comment type="subcellular location">
    <subcellularLocation>
        <location evidence="1">Cell outer membrane</location>
    </subcellularLocation>
</comment>
<evidence type="ECO:0000313" key="9">
    <source>
        <dbReference type="EMBL" id="SUB59156.1"/>
    </source>
</evidence>
<accession>A0A379CBS7</accession>
<evidence type="ECO:0000256" key="3">
    <source>
        <dbReference type="ARBA" id="ARBA00022448"/>
    </source>
</evidence>
<keyword evidence="6" id="KW-0472">Membrane</keyword>
<dbReference type="RefSeq" id="WP_115315646.1">
    <property type="nucleotide sequence ID" value="NZ_UGTA01000001.1"/>
</dbReference>
<evidence type="ECO:0000256" key="8">
    <source>
        <dbReference type="SAM" id="Coils"/>
    </source>
</evidence>
<dbReference type="AlphaFoldDB" id="A0A379CBS7"/>
<dbReference type="GO" id="GO:1990281">
    <property type="term" value="C:efflux pump complex"/>
    <property type="evidence" value="ECO:0007669"/>
    <property type="project" value="TreeGrafter"/>
</dbReference>
<dbReference type="Proteomes" id="UP000255417">
    <property type="component" value="Unassembled WGS sequence"/>
</dbReference>
<dbReference type="PANTHER" id="PTHR30026">
    <property type="entry name" value="OUTER MEMBRANE PROTEIN TOLC"/>
    <property type="match status" value="1"/>
</dbReference>
<proteinExistence type="inferred from homology"/>
<dbReference type="Gene3D" id="1.20.1600.10">
    <property type="entry name" value="Outer membrane efflux proteins (OEP)"/>
    <property type="match status" value="1"/>
</dbReference>
<dbReference type="Pfam" id="PF02321">
    <property type="entry name" value="OEP"/>
    <property type="match status" value="2"/>
</dbReference>
<gene>
    <name evidence="9" type="ORF">NCTC12872_01131</name>
</gene>
<reference evidence="9 10" key="1">
    <citation type="submission" date="2018-06" db="EMBL/GenBank/DDBJ databases">
        <authorList>
            <consortium name="Pathogen Informatics"/>
            <person name="Doyle S."/>
        </authorList>
    </citation>
    <scope>NUCLEOTIDE SEQUENCE [LARGE SCALE GENOMIC DNA]</scope>
    <source>
        <strain evidence="9 10">NCTC12872</strain>
    </source>
</reference>
<feature type="coiled-coil region" evidence="8">
    <location>
        <begin position="274"/>
        <end position="301"/>
    </location>
</feature>
<dbReference type="GO" id="GO:0015288">
    <property type="term" value="F:porin activity"/>
    <property type="evidence" value="ECO:0007669"/>
    <property type="project" value="TreeGrafter"/>
</dbReference>
<keyword evidence="7" id="KW-0998">Cell outer membrane</keyword>
<dbReference type="GO" id="GO:0009279">
    <property type="term" value="C:cell outer membrane"/>
    <property type="evidence" value="ECO:0007669"/>
    <property type="project" value="UniProtKB-SubCell"/>
</dbReference>
<evidence type="ECO:0000256" key="7">
    <source>
        <dbReference type="ARBA" id="ARBA00023237"/>
    </source>
</evidence>
<keyword evidence="8" id="KW-0175">Coiled coil</keyword>
<evidence type="ECO:0000256" key="4">
    <source>
        <dbReference type="ARBA" id="ARBA00022452"/>
    </source>
</evidence>
<organism evidence="9 10">
    <name type="scientific">Phocoenobacter uteri</name>
    <dbReference type="NCBI Taxonomy" id="146806"/>
    <lineage>
        <taxon>Bacteria</taxon>
        <taxon>Pseudomonadati</taxon>
        <taxon>Pseudomonadota</taxon>
        <taxon>Gammaproteobacteria</taxon>
        <taxon>Pasteurellales</taxon>
        <taxon>Pasteurellaceae</taxon>
        <taxon>Phocoenobacter</taxon>
    </lineage>
</organism>
<sequence>MFRDYKMRIELLFTMFMLVGCQSQHLATSSVPNVPNESENIPTNFNTQVEKNTSFDRAKPVSFQQAMDYVLHHSDKLSAAQAGWKASQLQADALDLHQPVVMLGSMAGRYNVETDISTAHLRERLQGYGTALASQVGGVAQQFPQLAPLLQKGLGSIAQLPSQIPSDIHLQKRDNFSRANVTALLPLYTGGRIDAIQEFAQGRADADATKIATTEEELLKTLITRYFQVQLAERAVNVREIALRSVKGHNHLAKRMFELGVISKIQRLQATAALSDAEFQLDKAKDNLRLAQRALNSLLQTKDVKVATKLFVKNEKLLPLNAFQAKAQAYYPIFTQIKAKRKQAKAMEKLSDAAWKPNVAAFGGYQLGKDHNWVVGVNANWTLHRSVDRSKMQQAAQMTLTQIDAIERQVKQDINLLVEKNWLVVDDLRLRYQALEKEETLAQQVLKLHEAGFKEGINTVIELNDAQAKLVKVQTEQASVAYEYVMALAELLASTGNLQSFANYIPTDLMN</sequence>
<keyword evidence="10" id="KW-1185">Reference proteome</keyword>
<dbReference type="OrthoDB" id="187483at2"/>
<evidence type="ECO:0000256" key="6">
    <source>
        <dbReference type="ARBA" id="ARBA00023136"/>
    </source>
</evidence>
<dbReference type="GO" id="GO:0015562">
    <property type="term" value="F:efflux transmembrane transporter activity"/>
    <property type="evidence" value="ECO:0007669"/>
    <property type="project" value="InterPro"/>
</dbReference>
<keyword evidence="3" id="KW-0813">Transport</keyword>
<name>A0A379CBS7_9PAST</name>
<comment type="similarity">
    <text evidence="2">Belongs to the outer membrane factor (OMF) (TC 1.B.17) family.</text>
</comment>
<evidence type="ECO:0000256" key="2">
    <source>
        <dbReference type="ARBA" id="ARBA00007613"/>
    </source>
</evidence>
<dbReference type="EMBL" id="UGTA01000001">
    <property type="protein sequence ID" value="SUB59156.1"/>
    <property type="molecule type" value="Genomic_DNA"/>
</dbReference>
<evidence type="ECO:0000256" key="5">
    <source>
        <dbReference type="ARBA" id="ARBA00022692"/>
    </source>
</evidence>
<keyword evidence="4" id="KW-1134">Transmembrane beta strand</keyword>
<evidence type="ECO:0000313" key="10">
    <source>
        <dbReference type="Proteomes" id="UP000255417"/>
    </source>
</evidence>